<keyword evidence="1" id="KW-1133">Transmembrane helix</keyword>
<evidence type="ECO:0000256" key="1">
    <source>
        <dbReference type="SAM" id="Phobius"/>
    </source>
</evidence>
<dbReference type="EMBL" id="MN739615">
    <property type="protein sequence ID" value="QHT16082.1"/>
    <property type="molecule type" value="Genomic_DNA"/>
</dbReference>
<evidence type="ECO:0000313" key="2">
    <source>
        <dbReference type="EMBL" id="QHT16082.1"/>
    </source>
</evidence>
<protein>
    <submittedName>
        <fullName evidence="2">Uncharacterized protein</fullName>
    </submittedName>
</protein>
<feature type="transmembrane region" description="Helical" evidence="1">
    <location>
        <begin position="143"/>
        <end position="165"/>
    </location>
</feature>
<accession>A0A6C0DI93</accession>
<proteinExistence type="predicted"/>
<dbReference type="AlphaFoldDB" id="A0A6C0DI93"/>
<organism evidence="2">
    <name type="scientific">viral metagenome</name>
    <dbReference type="NCBI Taxonomy" id="1070528"/>
    <lineage>
        <taxon>unclassified sequences</taxon>
        <taxon>metagenomes</taxon>
        <taxon>organismal metagenomes</taxon>
    </lineage>
</organism>
<name>A0A6C0DI93_9ZZZZ</name>
<feature type="transmembrane region" description="Helical" evidence="1">
    <location>
        <begin position="6"/>
        <end position="24"/>
    </location>
</feature>
<keyword evidence="1" id="KW-0812">Transmembrane</keyword>
<sequence>MKSLSNYILLFVILIVLGILYRRFEDKRMRQDNLENIETIQKYLLDDTSLSKSKKPILWIHVPYEYNSRNWLSFGSRTSFDLNQPYLYLTVRSIIEKCDSSFTICLIDDNSFYKLLPGWTIDTNKIASPVLDKIRMLGLMKLLYMYGGMICPISFLCMKDLIGLYNKNTAQNKFFLCETVDRNVTSSEYNFYPNLIFSGAQKECHIVGEFIEFMSHLISLDYTAESQFLGSFNSWCASKIKNGDINIVDGVEIGTKTMDDTTILIEDLLSNNYLNIYSQTYGIYIPMNELLRRHHYNWFCRMSPKQVMESNTIIGNYILVTISEGNKHNDYSQVLEPLQMKPKGWVGFWKTPLYPGLYGQKPNFLGDNLTMLQYTGR</sequence>
<reference evidence="2" key="1">
    <citation type="journal article" date="2020" name="Nature">
        <title>Giant virus diversity and host interactions through global metagenomics.</title>
        <authorList>
            <person name="Schulz F."/>
            <person name="Roux S."/>
            <person name="Paez-Espino D."/>
            <person name="Jungbluth S."/>
            <person name="Walsh D.A."/>
            <person name="Denef V.J."/>
            <person name="McMahon K.D."/>
            <person name="Konstantinidis K.T."/>
            <person name="Eloe-Fadrosh E.A."/>
            <person name="Kyrpides N.C."/>
            <person name="Woyke T."/>
        </authorList>
    </citation>
    <scope>NUCLEOTIDE SEQUENCE</scope>
    <source>
        <strain evidence="2">GVMAG-M-3300023174-182</strain>
    </source>
</reference>
<keyword evidence="1" id="KW-0472">Membrane</keyword>